<protein>
    <submittedName>
        <fullName evidence="16">PTS system beta-glucosides-specific IIC component</fullName>
    </submittedName>
</protein>
<evidence type="ECO:0000256" key="12">
    <source>
        <dbReference type="SAM" id="Phobius"/>
    </source>
</evidence>
<dbReference type="PROSITE" id="PS51098">
    <property type="entry name" value="PTS_EIIB_TYPE_1"/>
    <property type="match status" value="1"/>
</dbReference>
<name>A0ABS4MEH8_9LACO</name>
<evidence type="ECO:0000256" key="4">
    <source>
        <dbReference type="ARBA" id="ARBA00022597"/>
    </source>
</evidence>
<dbReference type="Pfam" id="PF02378">
    <property type="entry name" value="PTS_EIIC"/>
    <property type="match status" value="1"/>
</dbReference>
<feature type="transmembrane region" description="Helical" evidence="12">
    <location>
        <begin position="172"/>
        <end position="191"/>
    </location>
</feature>
<evidence type="ECO:0000256" key="1">
    <source>
        <dbReference type="ARBA" id="ARBA00004651"/>
    </source>
</evidence>
<dbReference type="Proteomes" id="UP001519292">
    <property type="component" value="Unassembled WGS sequence"/>
</dbReference>
<feature type="transmembrane region" description="Helical" evidence="12">
    <location>
        <begin position="427"/>
        <end position="448"/>
    </location>
</feature>
<evidence type="ECO:0000259" key="14">
    <source>
        <dbReference type="PROSITE" id="PS51098"/>
    </source>
</evidence>
<dbReference type="InterPro" id="IPR018113">
    <property type="entry name" value="PTrfase_EIIB_Cys"/>
</dbReference>
<dbReference type="PANTHER" id="PTHR30175">
    <property type="entry name" value="PHOSPHOTRANSFERASE SYSTEM TRANSPORT PROTEIN"/>
    <property type="match status" value="1"/>
</dbReference>
<keyword evidence="6" id="KW-0598">Phosphotransferase system</keyword>
<dbReference type="SUPFAM" id="SSF55604">
    <property type="entry name" value="Glucose permease domain IIB"/>
    <property type="match status" value="1"/>
</dbReference>
<dbReference type="EMBL" id="JAGGLU010000006">
    <property type="protein sequence ID" value="MBP2058090.1"/>
    <property type="molecule type" value="Genomic_DNA"/>
</dbReference>
<dbReference type="NCBIfam" id="TIGR00830">
    <property type="entry name" value="PTBA"/>
    <property type="match status" value="1"/>
</dbReference>
<feature type="transmembrane region" description="Helical" evidence="12">
    <location>
        <begin position="108"/>
        <end position="132"/>
    </location>
</feature>
<feature type="active site" description="Phosphocysteine intermediate; for EIIB activity" evidence="11">
    <location>
        <position position="27"/>
    </location>
</feature>
<evidence type="ECO:0000256" key="9">
    <source>
        <dbReference type="ARBA" id="ARBA00022989"/>
    </source>
</evidence>
<feature type="transmembrane region" description="Helical" evidence="12">
    <location>
        <begin position="240"/>
        <end position="260"/>
    </location>
</feature>
<comment type="subcellular location">
    <subcellularLocation>
        <location evidence="1">Cell membrane</location>
        <topology evidence="1">Multi-pass membrane protein</topology>
    </subcellularLocation>
</comment>
<dbReference type="RefSeq" id="WP_209686837.1">
    <property type="nucleotide sequence ID" value="NZ_JAGGLU010000006.1"/>
</dbReference>
<evidence type="ECO:0000256" key="11">
    <source>
        <dbReference type="PROSITE-ProRule" id="PRU00421"/>
    </source>
</evidence>
<dbReference type="Gene3D" id="2.70.70.10">
    <property type="entry name" value="Glucose Permease (Domain IIA)"/>
    <property type="match status" value="1"/>
</dbReference>
<dbReference type="InterPro" id="IPR001996">
    <property type="entry name" value="PTS_IIB_1"/>
</dbReference>
<dbReference type="PROSITE" id="PS01035">
    <property type="entry name" value="PTS_EIIB_TYPE_1_CYS"/>
    <property type="match status" value="1"/>
</dbReference>
<keyword evidence="2" id="KW-0813">Transport</keyword>
<evidence type="ECO:0000256" key="7">
    <source>
        <dbReference type="ARBA" id="ARBA00022692"/>
    </source>
</evidence>
<evidence type="ECO:0000313" key="16">
    <source>
        <dbReference type="EMBL" id="MBP2058090.1"/>
    </source>
</evidence>
<feature type="transmembrane region" description="Helical" evidence="12">
    <location>
        <begin position="378"/>
        <end position="396"/>
    </location>
</feature>
<dbReference type="InterPro" id="IPR001127">
    <property type="entry name" value="PTS_EIIA_1_perm"/>
</dbReference>
<dbReference type="InterPro" id="IPR050558">
    <property type="entry name" value="PTS_Sugar-Specific_Components"/>
</dbReference>
<keyword evidence="5" id="KW-0808">Transferase</keyword>
<dbReference type="InterPro" id="IPR011055">
    <property type="entry name" value="Dup_hybrid_motif"/>
</dbReference>
<dbReference type="PROSITE" id="PS51103">
    <property type="entry name" value="PTS_EIIC_TYPE_1"/>
    <property type="match status" value="1"/>
</dbReference>
<feature type="domain" description="PTS EIIB type-1" evidence="14">
    <location>
        <begin position="5"/>
        <end position="87"/>
    </location>
</feature>
<keyword evidence="10 12" id="KW-0472">Membrane</keyword>
<evidence type="ECO:0000313" key="17">
    <source>
        <dbReference type="Proteomes" id="UP001519292"/>
    </source>
</evidence>
<feature type="transmembrane region" description="Helical" evidence="12">
    <location>
        <begin position="304"/>
        <end position="321"/>
    </location>
</feature>
<dbReference type="Pfam" id="PF00358">
    <property type="entry name" value="PTS_EIIA_1"/>
    <property type="match status" value="1"/>
</dbReference>
<evidence type="ECO:0000256" key="8">
    <source>
        <dbReference type="ARBA" id="ARBA00022777"/>
    </source>
</evidence>
<dbReference type="PANTHER" id="PTHR30175:SF1">
    <property type="entry name" value="PTS SYSTEM ARBUTIN-, CELLOBIOSE-, AND SALICIN-SPECIFIC EIIBC COMPONENT-RELATED"/>
    <property type="match status" value="1"/>
</dbReference>
<feature type="transmembrane region" description="Helical" evidence="12">
    <location>
        <begin position="211"/>
        <end position="228"/>
    </location>
</feature>
<keyword evidence="8" id="KW-0418">Kinase</keyword>
<evidence type="ECO:0000256" key="10">
    <source>
        <dbReference type="ARBA" id="ARBA00023136"/>
    </source>
</evidence>
<dbReference type="PROSITE" id="PS51093">
    <property type="entry name" value="PTS_EIIA_TYPE_1"/>
    <property type="match status" value="1"/>
</dbReference>
<organism evidence="16 17">
    <name type="scientific">Lactobacillus colini</name>
    <dbReference type="NCBI Taxonomy" id="1819254"/>
    <lineage>
        <taxon>Bacteria</taxon>
        <taxon>Bacillati</taxon>
        <taxon>Bacillota</taxon>
        <taxon>Bacilli</taxon>
        <taxon>Lactobacillales</taxon>
        <taxon>Lactobacillaceae</taxon>
        <taxon>Lactobacillus</taxon>
    </lineage>
</organism>
<feature type="transmembrane region" description="Helical" evidence="12">
    <location>
        <begin position="327"/>
        <end position="345"/>
    </location>
</feature>
<dbReference type="SUPFAM" id="SSF51261">
    <property type="entry name" value="Duplicated hybrid motif"/>
    <property type="match status" value="1"/>
</dbReference>
<dbReference type="Gene3D" id="3.30.1360.60">
    <property type="entry name" value="Glucose permease domain IIB"/>
    <property type="match status" value="1"/>
</dbReference>
<keyword evidence="7 12" id="KW-0812">Transmembrane</keyword>
<evidence type="ECO:0000259" key="13">
    <source>
        <dbReference type="PROSITE" id="PS51093"/>
    </source>
</evidence>
<feature type="transmembrane region" description="Helical" evidence="12">
    <location>
        <begin position="144"/>
        <end position="165"/>
    </location>
</feature>
<evidence type="ECO:0000256" key="3">
    <source>
        <dbReference type="ARBA" id="ARBA00022475"/>
    </source>
</evidence>
<evidence type="ECO:0000259" key="15">
    <source>
        <dbReference type="PROSITE" id="PS51103"/>
    </source>
</evidence>
<reference evidence="16 17" key="1">
    <citation type="submission" date="2021-03" db="EMBL/GenBank/DDBJ databases">
        <title>Genomic Encyclopedia of Type Strains, Phase IV (KMG-IV): sequencing the most valuable type-strain genomes for metagenomic binning, comparative biology and taxonomic classification.</title>
        <authorList>
            <person name="Goeker M."/>
        </authorList>
    </citation>
    <scope>NUCLEOTIDE SEQUENCE [LARGE SCALE GENOMIC DNA]</scope>
    <source>
        <strain evidence="16 17">DSM 101872</strain>
    </source>
</reference>
<sequence length="613" mass="65233">MSSYKDTAQDILRAIGGSQNIIETNHCATRLRLKVSDPQKINDDKIKAISGVAGTVLAGNNYQIVIGTDVGNVYNAFIKLLDGKQTASGKQPKEKLTLKGIGRSMIDFVSGTFVPILAVLVAAGLISAVLNIGTNFFGLNPKSGTYTVLNAIYEAGFYFLPIYVGFSAAKRLGLNSFLGAMMGAFLTYNAINSAKGLDFLGIAVPSIQYDTSIIPVLLAVLFMKLLDIGLQKIIPKEIKFFIIPLVEMIITAPVTLLWLGPLGFQIGTLIVSVLTFLNQYLGWVSVGIMAAITPLLVMTGTNQALFPICIAAVAASGYDGFVLPGMLAANVAVGGATLGVAAYTHDIKKRELALSSGITGVVGITEPAIFGILINNKIAFFSTIVSAGVSGLLAGLMQVKEYAIVSPGIAALPAFMHANNGKMDNNFYAALSILIISVVLSFGLTFFFGKKSQAKKESIIDNNIYSPVDGTVEQLSKVNDEVFSKGLVGDGIAIVPINRSVYSPISGNVTMVAPTKHAIGLKMVDGTELLLHLGLDTVELKGLPFQVKVKEGDSVERGQLLVDVNLDMIKKEKKDTVILLILTQPDKILSDKKFGKTKAKTVIGKEATFNKNN</sequence>
<dbReference type="PROSITE" id="PS00371">
    <property type="entry name" value="PTS_EIIA_TYPE_1_HIS"/>
    <property type="match status" value="1"/>
</dbReference>
<keyword evidence="17" id="KW-1185">Reference proteome</keyword>
<keyword evidence="4" id="KW-0762">Sugar transport</keyword>
<proteinExistence type="predicted"/>
<evidence type="ECO:0000256" key="2">
    <source>
        <dbReference type="ARBA" id="ARBA00022448"/>
    </source>
</evidence>
<evidence type="ECO:0000256" key="6">
    <source>
        <dbReference type="ARBA" id="ARBA00022683"/>
    </source>
</evidence>
<dbReference type="Pfam" id="PF00367">
    <property type="entry name" value="PTS_EIIB"/>
    <property type="match status" value="1"/>
</dbReference>
<keyword evidence="9 12" id="KW-1133">Transmembrane helix</keyword>
<evidence type="ECO:0000256" key="5">
    <source>
        <dbReference type="ARBA" id="ARBA00022679"/>
    </source>
</evidence>
<dbReference type="CDD" id="cd00212">
    <property type="entry name" value="PTS_IIB_glc"/>
    <property type="match status" value="1"/>
</dbReference>
<gene>
    <name evidence="16" type="ORF">J2Z60_001267</name>
</gene>
<dbReference type="InterPro" id="IPR013013">
    <property type="entry name" value="PTS_EIIC_1"/>
</dbReference>
<accession>A0ABS4MEH8</accession>
<dbReference type="InterPro" id="IPR003352">
    <property type="entry name" value="PTS_EIIC"/>
</dbReference>
<feature type="domain" description="PTS EIIC type-1" evidence="15">
    <location>
        <begin position="107"/>
        <end position="461"/>
    </location>
</feature>
<comment type="caution">
    <text evidence="16">The sequence shown here is derived from an EMBL/GenBank/DDBJ whole genome shotgun (WGS) entry which is preliminary data.</text>
</comment>
<feature type="domain" description="PTS EIIA type-1" evidence="13">
    <location>
        <begin position="480"/>
        <end position="584"/>
    </location>
</feature>
<feature type="transmembrane region" description="Helical" evidence="12">
    <location>
        <begin position="352"/>
        <end position="372"/>
    </location>
</feature>
<keyword evidence="3" id="KW-1003">Cell membrane</keyword>
<dbReference type="InterPro" id="IPR036878">
    <property type="entry name" value="Glu_permease_IIB"/>
</dbReference>